<feature type="compositionally biased region" description="Low complexity" evidence="8">
    <location>
        <begin position="115"/>
        <end position="124"/>
    </location>
</feature>
<dbReference type="Pfam" id="PF01101">
    <property type="entry name" value="HMG14_17"/>
    <property type="match status" value="1"/>
</dbReference>
<protein>
    <recommendedName>
        <fullName evidence="6">Non-histone chromosomal protein HMG-17</fullName>
    </recommendedName>
    <alternativeName>
        <fullName evidence="7">High mobility group nucleosome-binding domain-containing protein 2</fullName>
    </alternativeName>
</protein>
<evidence type="ECO:0000256" key="4">
    <source>
        <dbReference type="ARBA" id="ARBA00023242"/>
    </source>
</evidence>
<dbReference type="Proteomes" id="UP001266305">
    <property type="component" value="Unassembled WGS sequence"/>
</dbReference>
<feature type="compositionally biased region" description="Basic and acidic residues" evidence="8">
    <location>
        <begin position="50"/>
        <end position="67"/>
    </location>
</feature>
<proteinExistence type="inferred from homology"/>
<comment type="subcellular location">
    <subcellularLocation>
        <location evidence="1">Nucleus</location>
    </subcellularLocation>
</comment>
<evidence type="ECO:0000256" key="3">
    <source>
        <dbReference type="ARBA" id="ARBA00023125"/>
    </source>
</evidence>
<accession>A0ABQ9UFW4</accession>
<dbReference type="InterPro" id="IPR000079">
    <property type="entry name" value="HMGN_fam"/>
</dbReference>
<keyword evidence="4" id="KW-0539">Nucleus</keyword>
<evidence type="ECO:0000256" key="5">
    <source>
        <dbReference type="ARBA" id="ARBA00037490"/>
    </source>
</evidence>
<feature type="compositionally biased region" description="Basic and acidic residues" evidence="8">
    <location>
        <begin position="11"/>
        <end position="21"/>
    </location>
</feature>
<dbReference type="SMART" id="SM00527">
    <property type="entry name" value="HMG17"/>
    <property type="match status" value="1"/>
</dbReference>
<evidence type="ECO:0000256" key="8">
    <source>
        <dbReference type="SAM" id="MobiDB-lite"/>
    </source>
</evidence>
<comment type="function">
    <text evidence="5">Binds to the inner side of the nucleosomal DNA thus altering the interaction between the DNA and the histone octamer. May be involved in the process which maintains transcribable genes in a unique chromatin conformation.</text>
</comment>
<organism evidence="9 10">
    <name type="scientific">Saguinus oedipus</name>
    <name type="common">Cotton-top tamarin</name>
    <name type="synonym">Oedipomidas oedipus</name>
    <dbReference type="NCBI Taxonomy" id="9490"/>
    <lineage>
        <taxon>Eukaryota</taxon>
        <taxon>Metazoa</taxon>
        <taxon>Chordata</taxon>
        <taxon>Craniata</taxon>
        <taxon>Vertebrata</taxon>
        <taxon>Euteleostomi</taxon>
        <taxon>Mammalia</taxon>
        <taxon>Eutheria</taxon>
        <taxon>Euarchontoglires</taxon>
        <taxon>Primates</taxon>
        <taxon>Haplorrhini</taxon>
        <taxon>Platyrrhini</taxon>
        <taxon>Cebidae</taxon>
        <taxon>Callitrichinae</taxon>
        <taxon>Saguinus</taxon>
    </lineage>
</organism>
<dbReference type="PANTHER" id="PTHR23087:SF13">
    <property type="entry name" value="NON-HISTONE CHROMOSOMAL PROTEIN HMG-17"/>
    <property type="match status" value="1"/>
</dbReference>
<name>A0ABQ9UFW4_SAGOE</name>
<evidence type="ECO:0000256" key="7">
    <source>
        <dbReference type="ARBA" id="ARBA00042290"/>
    </source>
</evidence>
<dbReference type="EMBL" id="JASSZA010000012">
    <property type="protein sequence ID" value="KAK2095911.1"/>
    <property type="molecule type" value="Genomic_DNA"/>
</dbReference>
<comment type="caution">
    <text evidence="9">The sequence shown here is derived from an EMBL/GenBank/DDBJ whole genome shotgun (WGS) entry which is preliminary data.</text>
</comment>
<evidence type="ECO:0000256" key="1">
    <source>
        <dbReference type="ARBA" id="ARBA00004123"/>
    </source>
</evidence>
<comment type="similarity">
    <text evidence="2">Belongs to the HMGN family.</text>
</comment>
<feature type="region of interest" description="Disordered" evidence="8">
    <location>
        <begin position="193"/>
        <end position="214"/>
    </location>
</feature>
<dbReference type="PANTHER" id="PTHR23087">
    <property type="entry name" value="NONHISTONE CHROMOSOMAL PROTEIN HMG"/>
    <property type="match status" value="1"/>
</dbReference>
<dbReference type="PRINTS" id="PR00925">
    <property type="entry name" value="NONHISHMG17"/>
</dbReference>
<evidence type="ECO:0000256" key="2">
    <source>
        <dbReference type="ARBA" id="ARBA00007696"/>
    </source>
</evidence>
<gene>
    <name evidence="9" type="ORF">P7K49_024945</name>
</gene>
<keyword evidence="10" id="KW-1185">Reference proteome</keyword>
<evidence type="ECO:0000313" key="10">
    <source>
        <dbReference type="Proteomes" id="UP001266305"/>
    </source>
</evidence>
<keyword evidence="3" id="KW-0238">DNA-binding</keyword>
<sequence length="262" mass="28893">MSASLVSKKYRSVEQCEEEARTTPGPTEACTPLHPAPSAFVSPPKLPSYPRERLEGMLKEIKPRESIRLSAKPAPLKPEPKAKRTPAKKGEKVPKGKKGKATAGKEGNNPAENGDAQTDQAQKAKAPDSPGDVDVTLILSGPWAAVKCPIKPRAYTQFPTRESVCLPKGQTSEQQGHILRKKVPQMHREGIVSSQSSLGNAQPSTNTFPSNRWKTDKPFSEDIHISAKPVLTETARSQKCHMYEKLKFKRREEQFYGTCLQV</sequence>
<feature type="compositionally biased region" description="Basic and acidic residues" evidence="8">
    <location>
        <begin position="78"/>
        <end position="94"/>
    </location>
</feature>
<feature type="compositionally biased region" description="Polar residues" evidence="8">
    <location>
        <begin position="193"/>
        <end position="212"/>
    </location>
</feature>
<reference evidence="9 10" key="1">
    <citation type="submission" date="2023-05" db="EMBL/GenBank/DDBJ databases">
        <title>B98-5 Cell Line De Novo Hybrid Assembly: An Optical Mapping Approach.</title>
        <authorList>
            <person name="Kananen K."/>
            <person name="Auerbach J.A."/>
            <person name="Kautto E."/>
            <person name="Blachly J.S."/>
        </authorList>
    </citation>
    <scope>NUCLEOTIDE SEQUENCE [LARGE SCALE GENOMIC DNA]</scope>
    <source>
        <strain evidence="9">B95-8</strain>
        <tissue evidence="9">Cell line</tissue>
    </source>
</reference>
<feature type="region of interest" description="Disordered" evidence="8">
    <location>
        <begin position="1"/>
        <end position="133"/>
    </location>
</feature>
<evidence type="ECO:0000256" key="6">
    <source>
        <dbReference type="ARBA" id="ARBA00040304"/>
    </source>
</evidence>
<evidence type="ECO:0000313" key="9">
    <source>
        <dbReference type="EMBL" id="KAK2095911.1"/>
    </source>
</evidence>